<evidence type="ECO:0000259" key="7">
    <source>
        <dbReference type="PROSITE" id="PS50850"/>
    </source>
</evidence>
<reference evidence="8 9" key="1">
    <citation type="submission" date="2020-07" db="EMBL/GenBank/DDBJ databases">
        <title>Above-ground endophytic microbial communities from plants in different locations in the United States.</title>
        <authorList>
            <person name="Frank C."/>
        </authorList>
    </citation>
    <scope>NUCLEOTIDE SEQUENCE [LARGE SCALE GENOMIC DNA]</scope>
    <source>
        <strain evidence="8 9">WPL5_2</strain>
    </source>
</reference>
<feature type="transmembrane region" description="Helical" evidence="6">
    <location>
        <begin position="111"/>
        <end position="133"/>
    </location>
</feature>
<protein>
    <submittedName>
        <fullName evidence="8">Inositol transporter-like SP family MFS transporter</fullName>
    </submittedName>
</protein>
<feature type="domain" description="Major facilitator superfamily (MFS) profile" evidence="7">
    <location>
        <begin position="18"/>
        <end position="418"/>
    </location>
</feature>
<gene>
    <name evidence="8" type="ORF">FHW23_000108</name>
</gene>
<dbReference type="Gene3D" id="1.20.1250.20">
    <property type="entry name" value="MFS general substrate transporter like domains"/>
    <property type="match status" value="1"/>
</dbReference>
<feature type="region of interest" description="Disordered" evidence="5">
    <location>
        <begin position="418"/>
        <end position="438"/>
    </location>
</feature>
<comment type="caution">
    <text evidence="8">The sequence shown here is derived from an EMBL/GenBank/DDBJ whole genome shotgun (WGS) entry which is preliminary data.</text>
</comment>
<proteinExistence type="predicted"/>
<feature type="transmembrane region" description="Helical" evidence="6">
    <location>
        <begin position="300"/>
        <end position="333"/>
    </location>
</feature>
<feature type="transmembrane region" description="Helical" evidence="6">
    <location>
        <begin position="52"/>
        <end position="74"/>
    </location>
</feature>
<keyword evidence="3 6" id="KW-1133">Transmembrane helix</keyword>
<accession>A0AAW3T1F8</accession>
<evidence type="ECO:0000313" key="8">
    <source>
        <dbReference type="EMBL" id="MBA8988876.1"/>
    </source>
</evidence>
<evidence type="ECO:0000313" key="9">
    <source>
        <dbReference type="Proteomes" id="UP000590225"/>
    </source>
</evidence>
<dbReference type="CDD" id="cd17316">
    <property type="entry name" value="MFS_SV2_like"/>
    <property type="match status" value="1"/>
</dbReference>
<dbReference type="Pfam" id="PF07690">
    <property type="entry name" value="MFS_1"/>
    <property type="match status" value="1"/>
</dbReference>
<dbReference type="PROSITE" id="PS50850">
    <property type="entry name" value="MFS"/>
    <property type="match status" value="1"/>
</dbReference>
<dbReference type="AlphaFoldDB" id="A0AAW3T1F8"/>
<feature type="transmembrane region" description="Helical" evidence="6">
    <location>
        <begin position="21"/>
        <end position="46"/>
    </location>
</feature>
<dbReference type="EMBL" id="JACGXP010000001">
    <property type="protein sequence ID" value="MBA8988876.1"/>
    <property type="molecule type" value="Genomic_DNA"/>
</dbReference>
<feature type="transmembrane region" description="Helical" evidence="6">
    <location>
        <begin position="86"/>
        <end position="105"/>
    </location>
</feature>
<comment type="subcellular location">
    <subcellularLocation>
        <location evidence="1">Cell membrane</location>
        <topology evidence="1">Multi-pass membrane protein</topology>
    </subcellularLocation>
</comment>
<feature type="transmembrane region" description="Helical" evidence="6">
    <location>
        <begin position="145"/>
        <end position="165"/>
    </location>
</feature>
<dbReference type="InterPro" id="IPR020846">
    <property type="entry name" value="MFS_dom"/>
</dbReference>
<feature type="compositionally biased region" description="Basic and acidic residues" evidence="5">
    <location>
        <begin position="418"/>
        <end position="432"/>
    </location>
</feature>
<dbReference type="InterPro" id="IPR011701">
    <property type="entry name" value="MFS"/>
</dbReference>
<evidence type="ECO:0000256" key="2">
    <source>
        <dbReference type="ARBA" id="ARBA00022692"/>
    </source>
</evidence>
<dbReference type="GO" id="GO:0046943">
    <property type="term" value="F:carboxylic acid transmembrane transporter activity"/>
    <property type="evidence" value="ECO:0007669"/>
    <property type="project" value="TreeGrafter"/>
</dbReference>
<evidence type="ECO:0000256" key="3">
    <source>
        <dbReference type="ARBA" id="ARBA00022989"/>
    </source>
</evidence>
<feature type="transmembrane region" description="Helical" evidence="6">
    <location>
        <begin position="171"/>
        <end position="192"/>
    </location>
</feature>
<dbReference type="GO" id="GO:0005886">
    <property type="term" value="C:plasma membrane"/>
    <property type="evidence" value="ECO:0007669"/>
    <property type="project" value="UniProtKB-SubCell"/>
</dbReference>
<name>A0AAW3T1F8_9MICO</name>
<feature type="transmembrane region" description="Helical" evidence="6">
    <location>
        <begin position="225"/>
        <end position="247"/>
    </location>
</feature>
<organism evidence="8 9">
    <name type="scientific">Curtobacterium pusillum</name>
    <dbReference type="NCBI Taxonomy" id="69373"/>
    <lineage>
        <taxon>Bacteria</taxon>
        <taxon>Bacillati</taxon>
        <taxon>Actinomycetota</taxon>
        <taxon>Actinomycetes</taxon>
        <taxon>Micrococcales</taxon>
        <taxon>Microbacteriaceae</taxon>
        <taxon>Curtobacterium</taxon>
    </lineage>
</organism>
<evidence type="ECO:0000256" key="5">
    <source>
        <dbReference type="SAM" id="MobiDB-lite"/>
    </source>
</evidence>
<sequence>MRGIDQSTPSQQRIPARYWRVAALSGMASYLDSGILIAVSVSLSVWADSYDMSVWMLGSISALLTVCIAVGSMVGGRLADLFGRQLVYSIDVAVFAAGALVIVFAPNAVVLFVGVLITGLAAGADLPTSLAVVSDSVPAWARGRLISFTQVMWTVGIAVTIGLGLTTSSMGLLGTRIVVGQLAVAAIVTWIVRNRTRTEDHTADTAADADRGGVAGREGAPLRALLRPAVVVPMLATFGFYVFWGIASNTFGQFGTYFLVTVSGASQSTATLIGLVFVPIGIVTALLFTRIADSKWRDRVFVIAAVVQLAAFATGAVSGGATITAMIVFYLLYNLSNPFAGEANYKVWSQLLFPPDTRGTAQGLTYAIARGVFAVVALFTPALLARNPDMLLWGLTGCIAVSSVLGLVITRRLVPRAPEHDEDHSGPGDRRAPVSSVVPVVRAPRRR</sequence>
<dbReference type="InterPro" id="IPR036259">
    <property type="entry name" value="MFS_trans_sf"/>
</dbReference>
<keyword evidence="4 6" id="KW-0472">Membrane</keyword>
<dbReference type="RefSeq" id="WP_220479274.1">
    <property type="nucleotide sequence ID" value="NZ_JACGXP010000001.1"/>
</dbReference>
<dbReference type="PANTHER" id="PTHR23508:SF10">
    <property type="entry name" value="CARBOXYLIC ACID TRANSPORTER PROTEIN HOMOLOG"/>
    <property type="match status" value="1"/>
</dbReference>
<dbReference type="Proteomes" id="UP000590225">
    <property type="component" value="Unassembled WGS sequence"/>
</dbReference>
<evidence type="ECO:0000256" key="1">
    <source>
        <dbReference type="ARBA" id="ARBA00004651"/>
    </source>
</evidence>
<feature type="transmembrane region" description="Helical" evidence="6">
    <location>
        <begin position="364"/>
        <end position="384"/>
    </location>
</feature>
<keyword evidence="2 6" id="KW-0812">Transmembrane</keyword>
<evidence type="ECO:0000256" key="4">
    <source>
        <dbReference type="ARBA" id="ARBA00023136"/>
    </source>
</evidence>
<dbReference type="SUPFAM" id="SSF103473">
    <property type="entry name" value="MFS general substrate transporter"/>
    <property type="match status" value="1"/>
</dbReference>
<feature type="transmembrane region" description="Helical" evidence="6">
    <location>
        <begin position="391"/>
        <end position="409"/>
    </location>
</feature>
<feature type="transmembrane region" description="Helical" evidence="6">
    <location>
        <begin position="267"/>
        <end position="288"/>
    </location>
</feature>
<evidence type="ECO:0000256" key="6">
    <source>
        <dbReference type="SAM" id="Phobius"/>
    </source>
</evidence>
<dbReference type="PANTHER" id="PTHR23508">
    <property type="entry name" value="CARBOXYLIC ACID TRANSPORTER PROTEIN HOMOLOG"/>
    <property type="match status" value="1"/>
</dbReference>